<dbReference type="PANTHER" id="PTHR42928">
    <property type="entry name" value="TRICARBOXYLATE-BINDING PROTEIN"/>
    <property type="match status" value="1"/>
</dbReference>
<gene>
    <name evidence="3" type="ORF">H9K75_15020</name>
</gene>
<dbReference type="SUPFAM" id="SSF53850">
    <property type="entry name" value="Periplasmic binding protein-like II"/>
    <property type="match status" value="1"/>
</dbReference>
<dbReference type="InterPro" id="IPR042100">
    <property type="entry name" value="Bug_dom1"/>
</dbReference>
<accession>A0A7H0GQJ3</accession>
<keyword evidence="4" id="KW-1185">Reference proteome</keyword>
<feature type="chain" id="PRO_5028857445" evidence="2">
    <location>
        <begin position="30"/>
        <end position="331"/>
    </location>
</feature>
<sequence>MLNTKRHLLCHAALALCALASSASVSAQAAVATYPNKPVRIIVPYPAGGTTDIIARIAANQLTERLKQSFIVENKAGASGAIGAQAVAQAAPDGYTLVMATASSHGINSALQKNLPYDAVKDFAPITVVANTPNIIIANPAVPVKNLQELVALARKEPGQINFGSTSAGGSPHMSAELLKMMAGIDMTHVPYKGAAPMLTDLIGGQVQIGFDNLPSTIGFVKSGKVRALAVTTARRWPGAPDIPTVAESGVPGYEVSGWFGLLAPAGTPKDVVDKIQTTIAEAVKSPAVAKQLNDLGAEPVANKPEAFAQEIRDDVEKWRKVVKTTGVKLD</sequence>
<dbReference type="PANTHER" id="PTHR42928:SF5">
    <property type="entry name" value="BLR1237 PROTEIN"/>
    <property type="match status" value="1"/>
</dbReference>
<organism evidence="3 4">
    <name type="scientific">Diaphorobacter aerolatus</name>
    <dbReference type="NCBI Taxonomy" id="1288495"/>
    <lineage>
        <taxon>Bacteria</taxon>
        <taxon>Pseudomonadati</taxon>
        <taxon>Pseudomonadota</taxon>
        <taxon>Betaproteobacteria</taxon>
        <taxon>Burkholderiales</taxon>
        <taxon>Comamonadaceae</taxon>
        <taxon>Diaphorobacter</taxon>
    </lineage>
</organism>
<name>A0A7H0GQJ3_9BURK</name>
<evidence type="ECO:0000313" key="3">
    <source>
        <dbReference type="EMBL" id="QNP50559.1"/>
    </source>
</evidence>
<protein>
    <submittedName>
        <fullName evidence="3">Tripartite tricarboxylate transporter substrate binding protein</fullName>
    </submittedName>
</protein>
<dbReference type="AlphaFoldDB" id="A0A7H0GQJ3"/>
<dbReference type="EMBL" id="CP060783">
    <property type="protein sequence ID" value="QNP50559.1"/>
    <property type="molecule type" value="Genomic_DNA"/>
</dbReference>
<dbReference type="CDD" id="cd13578">
    <property type="entry name" value="PBP2_Bug27"/>
    <property type="match status" value="1"/>
</dbReference>
<evidence type="ECO:0000313" key="4">
    <source>
        <dbReference type="Proteomes" id="UP000516028"/>
    </source>
</evidence>
<dbReference type="PIRSF" id="PIRSF017082">
    <property type="entry name" value="YflP"/>
    <property type="match status" value="1"/>
</dbReference>
<dbReference type="InterPro" id="IPR005064">
    <property type="entry name" value="BUG"/>
</dbReference>
<proteinExistence type="inferred from homology"/>
<evidence type="ECO:0000256" key="2">
    <source>
        <dbReference type="SAM" id="SignalP"/>
    </source>
</evidence>
<dbReference type="Gene3D" id="3.40.190.10">
    <property type="entry name" value="Periplasmic binding protein-like II"/>
    <property type="match status" value="1"/>
</dbReference>
<dbReference type="Gene3D" id="3.40.190.150">
    <property type="entry name" value="Bordetella uptake gene, domain 1"/>
    <property type="match status" value="1"/>
</dbReference>
<dbReference type="Proteomes" id="UP000516028">
    <property type="component" value="Chromosome"/>
</dbReference>
<comment type="similarity">
    <text evidence="1">Belongs to the UPF0065 (bug) family.</text>
</comment>
<keyword evidence="2" id="KW-0732">Signal</keyword>
<evidence type="ECO:0000256" key="1">
    <source>
        <dbReference type="ARBA" id="ARBA00006987"/>
    </source>
</evidence>
<feature type="signal peptide" evidence="2">
    <location>
        <begin position="1"/>
        <end position="29"/>
    </location>
</feature>
<reference evidence="3 4" key="1">
    <citation type="submission" date="2020-08" db="EMBL/GenBank/DDBJ databases">
        <title>Genome sequence of Diaphorobacter aerolatus KACC 16536T.</title>
        <authorList>
            <person name="Hyun D.-W."/>
            <person name="Bae J.-W."/>
        </authorList>
    </citation>
    <scope>NUCLEOTIDE SEQUENCE [LARGE SCALE GENOMIC DNA]</scope>
    <source>
        <strain evidence="3 4">KACC 16536</strain>
    </source>
</reference>
<dbReference type="Pfam" id="PF03401">
    <property type="entry name" value="TctC"/>
    <property type="match status" value="1"/>
</dbReference>
<dbReference type="KEGG" id="daer:H9K75_15020"/>